<feature type="domain" description="Glycosyl transferase family 1" evidence="1">
    <location>
        <begin position="187"/>
        <end position="339"/>
    </location>
</feature>
<dbReference type="Pfam" id="PF13477">
    <property type="entry name" value="Glyco_trans_4_2"/>
    <property type="match status" value="1"/>
</dbReference>
<proteinExistence type="predicted"/>
<dbReference type="AlphaFoldDB" id="A0A927WGB1"/>
<accession>A0A927WGB1</accession>
<organism evidence="3 4">
    <name type="scientific">Clostridium sulfidigenes</name>
    <dbReference type="NCBI Taxonomy" id="318464"/>
    <lineage>
        <taxon>Bacteria</taxon>
        <taxon>Bacillati</taxon>
        <taxon>Bacillota</taxon>
        <taxon>Clostridia</taxon>
        <taxon>Eubacteriales</taxon>
        <taxon>Clostridiaceae</taxon>
        <taxon>Clostridium</taxon>
    </lineage>
</organism>
<evidence type="ECO:0000259" key="1">
    <source>
        <dbReference type="Pfam" id="PF00534"/>
    </source>
</evidence>
<protein>
    <submittedName>
        <fullName evidence="3">Glycosyltransferase family 4 protein</fullName>
    </submittedName>
</protein>
<reference evidence="3" key="1">
    <citation type="submission" date="2019-04" db="EMBL/GenBank/DDBJ databases">
        <title>Evolution of Biomass-Degrading Anaerobic Consortia Revealed by Metagenomics.</title>
        <authorList>
            <person name="Peng X."/>
        </authorList>
    </citation>
    <scope>NUCLEOTIDE SEQUENCE</scope>
    <source>
        <strain evidence="3">SIG254</strain>
    </source>
</reference>
<comment type="caution">
    <text evidence="3">The sequence shown here is derived from an EMBL/GenBank/DDBJ whole genome shotgun (WGS) entry which is preliminary data.</text>
</comment>
<dbReference type="CDD" id="cd03808">
    <property type="entry name" value="GT4_CapM-like"/>
    <property type="match status" value="1"/>
</dbReference>
<dbReference type="Gene3D" id="3.40.50.2000">
    <property type="entry name" value="Glycogen Phosphorylase B"/>
    <property type="match status" value="2"/>
</dbReference>
<name>A0A927WGB1_9CLOT</name>
<dbReference type="PANTHER" id="PTHR12526">
    <property type="entry name" value="GLYCOSYLTRANSFERASE"/>
    <property type="match status" value="1"/>
</dbReference>
<gene>
    <name evidence="3" type="ORF">E7215_16070</name>
</gene>
<feature type="domain" description="Glycosyltransferase subfamily 4-like N-terminal" evidence="2">
    <location>
        <begin position="3"/>
        <end position="147"/>
    </location>
</feature>
<dbReference type="InterPro" id="IPR001296">
    <property type="entry name" value="Glyco_trans_1"/>
</dbReference>
<dbReference type="EMBL" id="SVCM01000189">
    <property type="protein sequence ID" value="MBE6061659.1"/>
    <property type="molecule type" value="Genomic_DNA"/>
</dbReference>
<sequence length="382" mass="44699">MKKILYITTVSRTINAFLIPHIEMLIDKGYVVDCACFIDKPIDKRLISKGVKVYNVPFCRKPLSLRNLKAFWRLRFIQKKNKYDVVHVHTPIAALYGRILKLWFCKIKIIYTAHGYHFYKGAPKIAWCMFYPMEKLMAKFTDVIININNEDYELTKNKLKPKMCYFVNGVGIDIEDIRRTELRAEELNIQELSFDKDDFIILMIAELNHNKNQLQLIKALELIKDKYPKIKAISVGEGNRLKKLKEELVKRGIEKNISFLGYRENINELIKISDIGILLSYREGLPKSVMEFMAHGKKVIGTNIRGIRDLIENESIGKLVEVGDYEATARAIEEYYLEGDRSFNTPKEIEKYELNNVISELEYIYDTLDLQDYYLPEKNVNI</sequence>
<dbReference type="PANTHER" id="PTHR12526:SF630">
    <property type="entry name" value="GLYCOSYLTRANSFERASE"/>
    <property type="match status" value="1"/>
</dbReference>
<dbReference type="InterPro" id="IPR028098">
    <property type="entry name" value="Glyco_trans_4-like_N"/>
</dbReference>
<dbReference type="Pfam" id="PF00534">
    <property type="entry name" value="Glycos_transf_1"/>
    <property type="match status" value="1"/>
</dbReference>
<evidence type="ECO:0000313" key="3">
    <source>
        <dbReference type="EMBL" id="MBE6061659.1"/>
    </source>
</evidence>
<evidence type="ECO:0000313" key="4">
    <source>
        <dbReference type="Proteomes" id="UP000768462"/>
    </source>
</evidence>
<dbReference type="Proteomes" id="UP000768462">
    <property type="component" value="Unassembled WGS sequence"/>
</dbReference>
<evidence type="ECO:0000259" key="2">
    <source>
        <dbReference type="Pfam" id="PF13477"/>
    </source>
</evidence>
<dbReference type="SUPFAM" id="SSF53756">
    <property type="entry name" value="UDP-Glycosyltransferase/glycogen phosphorylase"/>
    <property type="match status" value="1"/>
</dbReference>
<dbReference type="GO" id="GO:0016757">
    <property type="term" value="F:glycosyltransferase activity"/>
    <property type="evidence" value="ECO:0007669"/>
    <property type="project" value="InterPro"/>
</dbReference>